<gene>
    <name evidence="3" type="ORF">GV791_28235</name>
</gene>
<evidence type="ECO:0000256" key="1">
    <source>
        <dbReference type="SAM" id="MobiDB-lite"/>
    </source>
</evidence>
<dbReference type="GO" id="GO:0016779">
    <property type="term" value="F:nucleotidyltransferase activity"/>
    <property type="evidence" value="ECO:0007669"/>
    <property type="project" value="InterPro"/>
</dbReference>
<dbReference type="Gene3D" id="3.30.460.10">
    <property type="entry name" value="Beta Polymerase, domain 2"/>
    <property type="match status" value="1"/>
</dbReference>
<feature type="domain" description="Polymerase nucleotidyl transferase" evidence="2">
    <location>
        <begin position="29"/>
        <end position="64"/>
    </location>
</feature>
<evidence type="ECO:0000313" key="3">
    <source>
        <dbReference type="EMBL" id="NEW36420.1"/>
    </source>
</evidence>
<name>A0A6P1CV33_9NOCA</name>
<dbReference type="Proteomes" id="UP000471166">
    <property type="component" value="Unassembled WGS sequence"/>
</dbReference>
<comment type="caution">
    <text evidence="3">The sequence shown here is derived from an EMBL/GenBank/DDBJ whole genome shotgun (WGS) entry which is preliminary data.</text>
</comment>
<evidence type="ECO:0000313" key="4">
    <source>
        <dbReference type="Proteomes" id="UP000471166"/>
    </source>
</evidence>
<proteinExistence type="predicted"/>
<feature type="region of interest" description="Disordered" evidence="1">
    <location>
        <begin position="233"/>
        <end position="257"/>
    </location>
</feature>
<accession>A0A6P1CV33</accession>
<sequence length="257" mass="28156">MEHVPATDLIIAATEAVYDAFGDAPVFSCLTGSAATDSDTSDSDIDLLVVLPNELPAAEAFPRREKFTRNYIRLHTPFDRTPDLQWPGEVCYAADLDAAINGGAFDLTSRPQLRLCPEDQPYRYWASMCTAGTPLTGSAAFTDYSTQCLATLINHIEFNTLCAGPPISGQQPDIDPPELAEWGVKPTVTAGHLACTGEPEAVRAWRRSLQEPSSQPRLDSWIERWRRLAAQESEPFRASNGARPDLGSMIAHARRPV</sequence>
<dbReference type="AlphaFoldDB" id="A0A6P1CV33"/>
<dbReference type="InterPro" id="IPR002934">
    <property type="entry name" value="Polymerase_NTP_transf_dom"/>
</dbReference>
<reference evidence="3 4" key="1">
    <citation type="submission" date="2020-01" db="EMBL/GenBank/DDBJ databases">
        <title>Genetics and antimicrobial susceptibilities of Nocardia species isolated from the soil; a comparison with species isolated from humans.</title>
        <authorList>
            <person name="Carrasco G."/>
            <person name="Monzon S."/>
            <person name="Sansegundo M."/>
            <person name="Garcia E."/>
            <person name="Garrido N."/>
            <person name="Medina M.J."/>
            <person name="Villalon P."/>
            <person name="Ramirez-Arocha A.C."/>
            <person name="Jimenez P."/>
            <person name="Cuesta I."/>
            <person name="Valdezate S."/>
        </authorList>
    </citation>
    <scope>NUCLEOTIDE SEQUENCE [LARGE SCALE GENOMIC DNA]</scope>
    <source>
        <strain evidence="3 4">CNM20110626</strain>
    </source>
</reference>
<evidence type="ECO:0000259" key="2">
    <source>
        <dbReference type="Pfam" id="PF01909"/>
    </source>
</evidence>
<dbReference type="EMBL" id="JAAGVB010000075">
    <property type="protein sequence ID" value="NEW36420.1"/>
    <property type="molecule type" value="Genomic_DNA"/>
</dbReference>
<protein>
    <recommendedName>
        <fullName evidence="2">Polymerase nucleotidyl transferase domain-containing protein</fullName>
    </recommendedName>
</protein>
<dbReference type="InterPro" id="IPR043519">
    <property type="entry name" value="NT_sf"/>
</dbReference>
<organism evidence="3 4">
    <name type="scientific">Nocardia cyriacigeorgica</name>
    <dbReference type="NCBI Taxonomy" id="135487"/>
    <lineage>
        <taxon>Bacteria</taxon>
        <taxon>Bacillati</taxon>
        <taxon>Actinomycetota</taxon>
        <taxon>Actinomycetes</taxon>
        <taxon>Mycobacteriales</taxon>
        <taxon>Nocardiaceae</taxon>
        <taxon>Nocardia</taxon>
    </lineage>
</organism>
<dbReference type="Pfam" id="PF01909">
    <property type="entry name" value="NTP_transf_2"/>
    <property type="match status" value="1"/>
</dbReference>
<dbReference type="RefSeq" id="WP_163847905.1">
    <property type="nucleotide sequence ID" value="NZ_AP026975.1"/>
</dbReference>
<dbReference type="SUPFAM" id="SSF81301">
    <property type="entry name" value="Nucleotidyltransferase"/>
    <property type="match status" value="1"/>
</dbReference>